<reference evidence="16 17" key="1">
    <citation type="submission" date="2014-11" db="EMBL/GenBank/DDBJ databases">
        <authorList>
            <person name="Zhu J."/>
            <person name="Qi W."/>
            <person name="Song R."/>
        </authorList>
    </citation>
    <scope>NUCLEOTIDE SEQUENCE [LARGE SCALE GENOMIC DNA]</scope>
</reference>
<dbReference type="Proteomes" id="UP000041254">
    <property type="component" value="Unassembled WGS sequence"/>
</dbReference>
<comment type="pathway">
    <text evidence="4">Cofactor biosynthesis; thiamine diphosphate biosynthesis; thiamine phosphate from 4-amino-2-methyl-5-diphosphomethylpyrimidine and 4-methyl-5-(2-phosphoethyl)-thiazole: step 1/1.</text>
</comment>
<dbReference type="GO" id="GO:0005737">
    <property type="term" value="C:cytoplasm"/>
    <property type="evidence" value="ECO:0007669"/>
    <property type="project" value="TreeGrafter"/>
</dbReference>
<evidence type="ECO:0000256" key="6">
    <source>
        <dbReference type="ARBA" id="ARBA00022723"/>
    </source>
</evidence>
<dbReference type="GO" id="GO:0004789">
    <property type="term" value="F:thiamine-phosphate diphosphorylase activity"/>
    <property type="evidence" value="ECO:0007669"/>
    <property type="project" value="UniProtKB-EC"/>
</dbReference>
<accession>A0A0G4EZ86</accession>
<evidence type="ECO:0000256" key="12">
    <source>
        <dbReference type="ARBA" id="ARBA00047334"/>
    </source>
</evidence>
<feature type="domain" description="Thiamine phosphate synthase/TenI" evidence="15">
    <location>
        <begin position="13"/>
        <end position="208"/>
    </location>
</feature>
<evidence type="ECO:0000256" key="8">
    <source>
        <dbReference type="ARBA" id="ARBA00022777"/>
    </source>
</evidence>
<dbReference type="AlphaFoldDB" id="A0A0G4EZ86"/>
<evidence type="ECO:0000256" key="10">
    <source>
        <dbReference type="ARBA" id="ARBA00022842"/>
    </source>
</evidence>
<evidence type="ECO:0000256" key="2">
    <source>
        <dbReference type="ARBA" id="ARBA00001946"/>
    </source>
</evidence>
<keyword evidence="6" id="KW-0479">Metal-binding</keyword>
<dbReference type="OMA" id="GQTDMPI"/>
<dbReference type="Pfam" id="PF02581">
    <property type="entry name" value="TMP-TENI"/>
    <property type="match status" value="1"/>
</dbReference>
<keyword evidence="5" id="KW-0808">Transferase</keyword>
<evidence type="ECO:0000256" key="5">
    <source>
        <dbReference type="ARBA" id="ARBA00022679"/>
    </source>
</evidence>
<dbReference type="GO" id="GO:0005524">
    <property type="term" value="F:ATP binding"/>
    <property type="evidence" value="ECO:0007669"/>
    <property type="project" value="UniProtKB-KW"/>
</dbReference>
<name>A0A0G4EZ86_VITBC</name>
<dbReference type="PRINTS" id="PR01099">
    <property type="entry name" value="HYETHTZKNASE"/>
</dbReference>
<protein>
    <recommendedName>
        <fullName evidence="15">Thiamine phosphate synthase/TenI domain-containing protein</fullName>
    </recommendedName>
</protein>
<dbReference type="InterPro" id="IPR000417">
    <property type="entry name" value="Hyethyz_kinase"/>
</dbReference>
<dbReference type="InterPro" id="IPR022998">
    <property type="entry name" value="ThiamineP_synth_TenI"/>
</dbReference>
<dbReference type="GO" id="GO:0004417">
    <property type="term" value="F:hydroxyethylthiazole kinase activity"/>
    <property type="evidence" value="ECO:0007669"/>
    <property type="project" value="UniProtKB-EC"/>
</dbReference>
<keyword evidence="8" id="KW-0418">Kinase</keyword>
<comment type="catalytic activity">
    <reaction evidence="12">
        <text>4-methyl-5-(2-phosphooxyethyl)-thiazole + 4-amino-2-methyl-5-(diphosphooxymethyl)pyrimidine + H(+) = thiamine phosphate + diphosphate</text>
        <dbReference type="Rhea" id="RHEA:22328"/>
        <dbReference type="ChEBI" id="CHEBI:15378"/>
        <dbReference type="ChEBI" id="CHEBI:33019"/>
        <dbReference type="ChEBI" id="CHEBI:37575"/>
        <dbReference type="ChEBI" id="CHEBI:57841"/>
        <dbReference type="ChEBI" id="CHEBI:58296"/>
        <dbReference type="EC" id="2.5.1.3"/>
    </reaction>
</comment>
<dbReference type="Gene3D" id="3.20.20.70">
    <property type="entry name" value="Aldolase class I"/>
    <property type="match status" value="1"/>
</dbReference>
<dbReference type="InParanoid" id="A0A0G4EZ86"/>
<evidence type="ECO:0000256" key="4">
    <source>
        <dbReference type="ARBA" id="ARBA00005165"/>
    </source>
</evidence>
<proteinExistence type="inferred from homology"/>
<dbReference type="HAMAP" id="MF_00097">
    <property type="entry name" value="TMP_synthase"/>
    <property type="match status" value="1"/>
</dbReference>
<dbReference type="OrthoDB" id="4994at2759"/>
<dbReference type="SUPFAM" id="SSF51391">
    <property type="entry name" value="Thiamin phosphate synthase"/>
    <property type="match status" value="1"/>
</dbReference>
<sequence length="550" mass="58263">MFRRLRRLVDYGVYLVTDDAFVTGGSSIERRITEAIRGGVTCVQLRLKKASDHEFLDLGRRLKPILQRYGVPLIVNNRADIAVALDADGVHVGQDDMPPSAVRSIIGPERILGVTVDVKRPESVWEALKEDARADYVAPNAIFATSTKQVQPIGPEGLAAVERHVAAAAADLRLPSVPPLLAIGGIVPANVPTVYSKAKPNGVCAVSGLLGEDVSNVREVAEAYRLAVDTCRHGKSVAALYAGVHRLLDHLRHSAECGPFLVHHLTNDVVTTQTANATLFVGASPIMSLESEETEQLGAFSSAVVLNGGTLDHQWREAARIALRTAREKTGSPVVLDPVGCGATTIRTDTFKALLEDGGVRIVKGNGGEMTALAKALNAMPKLDAQGGAQVRGVDSIGDVDDPLSILRGLTGASGAVACMSGKRDVIVGDPKLSAELSYSDPFVGNMTGSGCLVATLQASFAAAEKSCPEETFPQYFTSAVAGLAYMSAAARLAHLRLHELEGDSQHARLLSAGSGPAYTYRNHLFDGFATLTPALLRSLFPPLTLTDER</sequence>
<dbReference type="PANTHER" id="PTHR20857:SF23">
    <property type="entry name" value="THIAMINE BIOSYNTHETIC BIFUNCTIONAL ENZYME"/>
    <property type="match status" value="1"/>
</dbReference>
<organism evidence="16 17">
    <name type="scientific">Vitrella brassicaformis (strain CCMP3155)</name>
    <dbReference type="NCBI Taxonomy" id="1169540"/>
    <lineage>
        <taxon>Eukaryota</taxon>
        <taxon>Sar</taxon>
        <taxon>Alveolata</taxon>
        <taxon>Colpodellida</taxon>
        <taxon>Vitrellaceae</taxon>
        <taxon>Vitrella</taxon>
    </lineage>
</organism>
<dbReference type="UniPathway" id="UPA00060">
    <property type="reaction ID" value="UER00139"/>
</dbReference>
<keyword evidence="9" id="KW-0067">ATP-binding</keyword>
<evidence type="ECO:0000259" key="15">
    <source>
        <dbReference type="Pfam" id="PF02581"/>
    </source>
</evidence>
<dbReference type="NCBIfam" id="TIGR00693">
    <property type="entry name" value="thiE"/>
    <property type="match status" value="1"/>
</dbReference>
<dbReference type="Gene3D" id="3.40.1190.20">
    <property type="match status" value="1"/>
</dbReference>
<dbReference type="InterPro" id="IPR029056">
    <property type="entry name" value="Ribokinase-like"/>
</dbReference>
<dbReference type="InterPro" id="IPR034291">
    <property type="entry name" value="TMP_synthase"/>
</dbReference>
<evidence type="ECO:0000256" key="7">
    <source>
        <dbReference type="ARBA" id="ARBA00022741"/>
    </source>
</evidence>
<evidence type="ECO:0000313" key="17">
    <source>
        <dbReference type="Proteomes" id="UP000041254"/>
    </source>
</evidence>
<dbReference type="CDD" id="cd00564">
    <property type="entry name" value="TMP_TenI"/>
    <property type="match status" value="1"/>
</dbReference>
<keyword evidence="11" id="KW-0784">Thiamine biosynthesis</keyword>
<dbReference type="GO" id="GO:0009229">
    <property type="term" value="P:thiamine diphosphate biosynthetic process"/>
    <property type="evidence" value="ECO:0007669"/>
    <property type="project" value="UniProtKB-UniPathway"/>
</dbReference>
<dbReference type="InterPro" id="IPR013785">
    <property type="entry name" value="Aldolase_TIM"/>
</dbReference>
<comment type="pathway">
    <text evidence="3">Cofactor biosynthesis; thiamine diphosphate biosynthesis; 4-methyl-5-(2-phosphoethyl)-thiazole from 5-(2-hydroxyethyl)-4-methylthiazole: step 1/1.</text>
</comment>
<keyword evidence="10" id="KW-0460">Magnesium</keyword>
<keyword evidence="7" id="KW-0547">Nucleotide-binding</keyword>
<dbReference type="EMBL" id="CDMY01000347">
    <property type="protein sequence ID" value="CEM04087.1"/>
    <property type="molecule type" value="Genomic_DNA"/>
</dbReference>
<dbReference type="PANTHER" id="PTHR20857">
    <property type="entry name" value="THIAMINE-PHOSPHATE PYROPHOSPHORYLASE"/>
    <property type="match status" value="1"/>
</dbReference>
<comment type="catalytic activity">
    <reaction evidence="14">
        <text>2-[(2R,5Z)-2-carboxy-4-methylthiazol-5(2H)-ylidene]ethyl phosphate + 4-amino-2-methyl-5-(diphosphooxymethyl)pyrimidine + 2 H(+) = thiamine phosphate + CO2 + diphosphate</text>
        <dbReference type="Rhea" id="RHEA:47844"/>
        <dbReference type="ChEBI" id="CHEBI:15378"/>
        <dbReference type="ChEBI" id="CHEBI:16526"/>
        <dbReference type="ChEBI" id="CHEBI:33019"/>
        <dbReference type="ChEBI" id="CHEBI:37575"/>
        <dbReference type="ChEBI" id="CHEBI:57841"/>
        <dbReference type="ChEBI" id="CHEBI:62899"/>
        <dbReference type="EC" id="2.5.1.3"/>
    </reaction>
</comment>
<comment type="catalytic activity">
    <reaction evidence="13">
        <text>2-(2-carboxy-4-methylthiazol-5-yl)ethyl phosphate + 4-amino-2-methyl-5-(diphosphooxymethyl)pyrimidine + 2 H(+) = thiamine phosphate + CO2 + diphosphate</text>
        <dbReference type="Rhea" id="RHEA:47848"/>
        <dbReference type="ChEBI" id="CHEBI:15378"/>
        <dbReference type="ChEBI" id="CHEBI:16526"/>
        <dbReference type="ChEBI" id="CHEBI:33019"/>
        <dbReference type="ChEBI" id="CHEBI:37575"/>
        <dbReference type="ChEBI" id="CHEBI:57841"/>
        <dbReference type="ChEBI" id="CHEBI:62890"/>
        <dbReference type="EC" id="2.5.1.3"/>
    </reaction>
</comment>
<dbReference type="InterPro" id="IPR036206">
    <property type="entry name" value="ThiamineP_synth_sf"/>
</dbReference>
<dbReference type="SUPFAM" id="SSF53613">
    <property type="entry name" value="Ribokinase-like"/>
    <property type="match status" value="1"/>
</dbReference>
<evidence type="ECO:0000256" key="1">
    <source>
        <dbReference type="ARBA" id="ARBA00001771"/>
    </source>
</evidence>
<evidence type="ECO:0000256" key="14">
    <source>
        <dbReference type="ARBA" id="ARBA00047883"/>
    </source>
</evidence>
<gene>
    <name evidence="16" type="ORF">Vbra_8520</name>
</gene>
<dbReference type="GO" id="GO:0000287">
    <property type="term" value="F:magnesium ion binding"/>
    <property type="evidence" value="ECO:0007669"/>
    <property type="project" value="InterPro"/>
</dbReference>
<evidence type="ECO:0000313" key="16">
    <source>
        <dbReference type="EMBL" id="CEM04087.1"/>
    </source>
</evidence>
<evidence type="ECO:0000256" key="9">
    <source>
        <dbReference type="ARBA" id="ARBA00022840"/>
    </source>
</evidence>
<dbReference type="GO" id="GO:0009228">
    <property type="term" value="P:thiamine biosynthetic process"/>
    <property type="evidence" value="ECO:0007669"/>
    <property type="project" value="UniProtKB-KW"/>
</dbReference>
<comment type="cofactor">
    <cofactor evidence="2">
        <name>Mg(2+)</name>
        <dbReference type="ChEBI" id="CHEBI:18420"/>
    </cofactor>
</comment>
<comment type="catalytic activity">
    <reaction evidence="1">
        <text>5-(2-hydroxyethyl)-4-methylthiazole + ATP = 4-methyl-5-(2-phosphooxyethyl)-thiazole + ADP + H(+)</text>
        <dbReference type="Rhea" id="RHEA:24212"/>
        <dbReference type="ChEBI" id="CHEBI:15378"/>
        <dbReference type="ChEBI" id="CHEBI:17957"/>
        <dbReference type="ChEBI" id="CHEBI:30616"/>
        <dbReference type="ChEBI" id="CHEBI:58296"/>
        <dbReference type="ChEBI" id="CHEBI:456216"/>
        <dbReference type="EC" id="2.7.1.50"/>
    </reaction>
</comment>
<evidence type="ECO:0000256" key="13">
    <source>
        <dbReference type="ARBA" id="ARBA00047851"/>
    </source>
</evidence>
<evidence type="ECO:0000256" key="11">
    <source>
        <dbReference type="ARBA" id="ARBA00022977"/>
    </source>
</evidence>
<dbReference type="CDD" id="cd01170">
    <property type="entry name" value="THZ_kinase"/>
    <property type="match status" value="1"/>
</dbReference>
<keyword evidence="17" id="KW-1185">Reference proteome</keyword>
<evidence type="ECO:0000256" key="3">
    <source>
        <dbReference type="ARBA" id="ARBA00004868"/>
    </source>
</evidence>
<dbReference type="Pfam" id="PF02110">
    <property type="entry name" value="HK"/>
    <property type="match status" value="1"/>
</dbReference>
<dbReference type="VEuPathDB" id="CryptoDB:Vbra_8520"/>
<dbReference type="STRING" id="1169540.A0A0G4EZ86"/>